<gene>
    <name evidence="1" type="ORF">C4N24_01180</name>
</gene>
<dbReference type="Proteomes" id="UP000251281">
    <property type="component" value="Unassembled WGS sequence"/>
</dbReference>
<dbReference type="Pfam" id="PF07505">
    <property type="entry name" value="DUF5131"/>
    <property type="match status" value="1"/>
</dbReference>
<dbReference type="RefSeq" id="WP_112089971.1">
    <property type="nucleotide sequence ID" value="NZ_PRLD01000001.1"/>
</dbReference>
<evidence type="ECO:0008006" key="3">
    <source>
        <dbReference type="Google" id="ProtNLM"/>
    </source>
</evidence>
<dbReference type="AlphaFoldDB" id="A0A329UJ53"/>
<evidence type="ECO:0000313" key="2">
    <source>
        <dbReference type="Proteomes" id="UP000251281"/>
    </source>
</evidence>
<name>A0A329UJ53_9FIRM</name>
<organism evidence="1 2">
    <name type="scientific">Faecalibacterium prausnitzii</name>
    <dbReference type="NCBI Taxonomy" id="853"/>
    <lineage>
        <taxon>Bacteria</taxon>
        <taxon>Bacillati</taxon>
        <taxon>Bacillota</taxon>
        <taxon>Clostridia</taxon>
        <taxon>Eubacteriales</taxon>
        <taxon>Oscillospiraceae</taxon>
        <taxon>Faecalibacterium</taxon>
    </lineage>
</organism>
<accession>A0A329UJ53</accession>
<protein>
    <recommendedName>
        <fullName evidence="3">DUF5131 family protein</fullName>
    </recommendedName>
</protein>
<reference evidence="1 2" key="1">
    <citation type="submission" date="2018-02" db="EMBL/GenBank/DDBJ databases">
        <title>Complete genome sequencing of Faecalibacterium prausnitzii strains isolated from the human gut.</title>
        <authorList>
            <person name="Fitzgerald B.C."/>
            <person name="Shkoporov A.N."/>
            <person name="Ross P.R."/>
            <person name="Hill C."/>
        </authorList>
    </citation>
    <scope>NUCLEOTIDE SEQUENCE [LARGE SCALE GENOMIC DNA]</scope>
    <source>
        <strain evidence="1 2">APC923/51-1</strain>
    </source>
</reference>
<proteinExistence type="predicted"/>
<dbReference type="InterPro" id="IPR011101">
    <property type="entry name" value="DUF5131"/>
</dbReference>
<dbReference type="EMBL" id="PRLD01000001">
    <property type="protein sequence ID" value="RAW60748.1"/>
    <property type="molecule type" value="Genomic_DNA"/>
</dbReference>
<comment type="caution">
    <text evidence="1">The sequence shown here is derived from an EMBL/GenBank/DDBJ whole genome shotgun (WGS) entry which is preliminary data.</text>
</comment>
<evidence type="ECO:0000313" key="1">
    <source>
        <dbReference type="EMBL" id="RAW60748.1"/>
    </source>
</evidence>
<sequence>MNRTKNELADYAWNPVTGCLKDCRYCYAKKSALRFASDWRRNLAERPKVRQVGANLFELDAPWETTNNRFLNNPTGFMPTIHRYRMDWPQKVKVGSTIMVCTDGDLFGPWVPEDWILQVFAAAEMAPQHQYIFLTQYPVRYQNLANHGVLPQKNNFWYGSTATILSDSVWANEKYNTFVAIEPLLGPFEGDATKTFRKLKWAVIGAETGQNAKKVIPKAGWIQDILTSADAAGTPVFMRSNMESIVGAENMRREKPAAFLQKIPTVEQKKRLWEHCTVCGKYRPMKEMYALLLRRKRGDNPERVAYMCPECYGKFSMKHFEKGEKEDEV</sequence>